<comment type="caution">
    <text evidence="20">The sequence shown here is derived from an EMBL/GenBank/DDBJ whole genome shotgun (WGS) entry which is preliminary data.</text>
</comment>
<dbReference type="InterPro" id="IPR006655">
    <property type="entry name" value="Mopterin_OxRdtase_prok_CS"/>
</dbReference>
<evidence type="ECO:0000256" key="8">
    <source>
        <dbReference type="ARBA" id="ARBA00022485"/>
    </source>
</evidence>
<keyword evidence="6" id="KW-0813">Transport</keyword>
<keyword evidence="21" id="KW-1185">Reference proteome</keyword>
<dbReference type="Pfam" id="PF01568">
    <property type="entry name" value="Molydop_binding"/>
    <property type="match status" value="1"/>
</dbReference>
<name>A0A6V8LV82_9ACTN</name>
<keyword evidence="7" id="KW-1003">Cell membrane</keyword>
<evidence type="ECO:0000256" key="16">
    <source>
        <dbReference type="ARBA" id="ARBA00023136"/>
    </source>
</evidence>
<evidence type="ECO:0000256" key="13">
    <source>
        <dbReference type="ARBA" id="ARBA00023004"/>
    </source>
</evidence>
<dbReference type="InterPro" id="IPR027467">
    <property type="entry name" value="MopterinOxRdtase_cofactor_BS"/>
</dbReference>
<dbReference type="InterPro" id="IPR009010">
    <property type="entry name" value="Asp_de-COase-like_dom_sf"/>
</dbReference>
<evidence type="ECO:0000256" key="11">
    <source>
        <dbReference type="ARBA" id="ARBA00022982"/>
    </source>
</evidence>
<comment type="catalytic activity">
    <reaction evidence="17">
        <text>nitrate + a quinol = a quinone + nitrite + H2O</text>
        <dbReference type="Rhea" id="RHEA:56144"/>
        <dbReference type="ChEBI" id="CHEBI:15377"/>
        <dbReference type="ChEBI" id="CHEBI:16301"/>
        <dbReference type="ChEBI" id="CHEBI:17632"/>
        <dbReference type="ChEBI" id="CHEBI:24646"/>
        <dbReference type="ChEBI" id="CHEBI:132124"/>
        <dbReference type="EC" id="1.7.5.1"/>
    </reaction>
</comment>
<evidence type="ECO:0000259" key="19">
    <source>
        <dbReference type="PROSITE" id="PS51669"/>
    </source>
</evidence>
<keyword evidence="10" id="KW-0479">Metal-binding</keyword>
<dbReference type="FunFam" id="3.40.50.12440:FF:000001">
    <property type="entry name" value="Nitrate reductase subunit alpha"/>
    <property type="match status" value="1"/>
</dbReference>
<dbReference type="SUPFAM" id="SSF53706">
    <property type="entry name" value="Formate dehydrogenase/DMSO reductase, domains 1-3"/>
    <property type="match status" value="1"/>
</dbReference>
<organism evidence="20 21">
    <name type="scientific">Phytohabitans rumicis</name>
    <dbReference type="NCBI Taxonomy" id="1076125"/>
    <lineage>
        <taxon>Bacteria</taxon>
        <taxon>Bacillati</taxon>
        <taxon>Actinomycetota</taxon>
        <taxon>Actinomycetes</taxon>
        <taxon>Micromonosporales</taxon>
        <taxon>Micromonosporaceae</taxon>
    </lineage>
</organism>
<gene>
    <name evidence="20" type="ORF">Prum_103270</name>
</gene>
<evidence type="ECO:0000256" key="6">
    <source>
        <dbReference type="ARBA" id="ARBA00022448"/>
    </source>
</evidence>
<evidence type="ECO:0000256" key="3">
    <source>
        <dbReference type="ARBA" id="ARBA00004202"/>
    </source>
</evidence>
<dbReference type="GO" id="GO:0009325">
    <property type="term" value="C:nitrate reductase complex"/>
    <property type="evidence" value="ECO:0007669"/>
    <property type="project" value="InterPro"/>
</dbReference>
<dbReference type="GO" id="GO:0005886">
    <property type="term" value="C:plasma membrane"/>
    <property type="evidence" value="ECO:0007669"/>
    <property type="project" value="UniProtKB-SubCell"/>
</dbReference>
<dbReference type="PROSITE" id="PS00490">
    <property type="entry name" value="MOLYBDOPTERIN_PROK_2"/>
    <property type="match status" value="1"/>
</dbReference>
<evidence type="ECO:0000256" key="15">
    <source>
        <dbReference type="ARBA" id="ARBA00023063"/>
    </source>
</evidence>
<dbReference type="EMBL" id="BLPG01000003">
    <property type="protein sequence ID" value="GFJ96685.1"/>
    <property type="molecule type" value="Genomic_DNA"/>
</dbReference>
<keyword evidence="13" id="KW-0408">Iron</keyword>
<dbReference type="SUPFAM" id="SSF50692">
    <property type="entry name" value="ADC-like"/>
    <property type="match status" value="1"/>
</dbReference>
<evidence type="ECO:0000256" key="14">
    <source>
        <dbReference type="ARBA" id="ARBA00023014"/>
    </source>
</evidence>
<evidence type="ECO:0000256" key="9">
    <source>
        <dbReference type="ARBA" id="ARBA00022505"/>
    </source>
</evidence>
<dbReference type="AlphaFoldDB" id="A0A6V8LV82"/>
<protein>
    <recommendedName>
        <fullName evidence="18">Nitrate reductase alpha subunit</fullName>
        <ecNumber evidence="5">1.7.5.1</ecNumber>
    </recommendedName>
</protein>
<dbReference type="PROSITE" id="PS00551">
    <property type="entry name" value="MOLYBDOPTERIN_PROK_1"/>
    <property type="match status" value="1"/>
</dbReference>
<evidence type="ECO:0000256" key="18">
    <source>
        <dbReference type="ARBA" id="ARBA00069751"/>
    </source>
</evidence>
<reference evidence="20 21" key="1">
    <citation type="submission" date="2020-03" db="EMBL/GenBank/DDBJ databases">
        <title>Whole genome shotgun sequence of Phytohabitans rumicis NBRC 108638.</title>
        <authorList>
            <person name="Komaki H."/>
            <person name="Tamura T."/>
        </authorList>
    </citation>
    <scope>NUCLEOTIDE SEQUENCE [LARGE SCALE GENOMIC DNA]</scope>
    <source>
        <strain evidence="20 21">NBRC 108638</strain>
    </source>
</reference>
<dbReference type="GO" id="GO:0051539">
    <property type="term" value="F:4 iron, 4 sulfur cluster binding"/>
    <property type="evidence" value="ECO:0007669"/>
    <property type="project" value="UniProtKB-KW"/>
</dbReference>
<dbReference type="NCBIfam" id="TIGR01580">
    <property type="entry name" value="narG"/>
    <property type="match status" value="1"/>
</dbReference>
<dbReference type="InterPro" id="IPR006963">
    <property type="entry name" value="Mopterin_OxRdtase_4Fe-4S_dom"/>
</dbReference>
<evidence type="ECO:0000313" key="21">
    <source>
        <dbReference type="Proteomes" id="UP000482960"/>
    </source>
</evidence>
<dbReference type="RefSeq" id="WP_173086678.1">
    <property type="nucleotide sequence ID" value="NZ_BAABJB010000021.1"/>
</dbReference>
<dbReference type="CDD" id="cd02750">
    <property type="entry name" value="MopB_Nitrate-R-NarG-like"/>
    <property type="match status" value="1"/>
</dbReference>
<dbReference type="Pfam" id="PF00384">
    <property type="entry name" value="Molybdopterin"/>
    <property type="match status" value="1"/>
</dbReference>
<keyword evidence="14" id="KW-0411">Iron-sulfur</keyword>
<dbReference type="InterPro" id="IPR006656">
    <property type="entry name" value="Mopterin_OxRdtase"/>
</dbReference>
<dbReference type="InterPro" id="IPR006657">
    <property type="entry name" value="MoPterin_dinucl-bd_dom"/>
</dbReference>
<dbReference type="Gene3D" id="3.40.50.12440">
    <property type="match status" value="1"/>
</dbReference>
<dbReference type="PANTHER" id="PTHR43105">
    <property type="entry name" value="RESPIRATORY NITRATE REDUCTASE"/>
    <property type="match status" value="1"/>
</dbReference>
<reference evidence="20 21" key="2">
    <citation type="submission" date="2020-03" db="EMBL/GenBank/DDBJ databases">
        <authorList>
            <person name="Ichikawa N."/>
            <person name="Kimura A."/>
            <person name="Kitahashi Y."/>
            <person name="Uohara A."/>
        </authorList>
    </citation>
    <scope>NUCLEOTIDE SEQUENCE [LARGE SCALE GENOMIC DNA]</scope>
    <source>
        <strain evidence="20 21">NBRC 108638</strain>
    </source>
</reference>
<dbReference type="GO" id="GO:0046872">
    <property type="term" value="F:metal ion binding"/>
    <property type="evidence" value="ECO:0007669"/>
    <property type="project" value="UniProtKB-KW"/>
</dbReference>
<comment type="subcellular location">
    <subcellularLocation>
        <location evidence="3">Cell membrane</location>
        <topology evidence="3">Peripheral membrane protein</topology>
    </subcellularLocation>
</comment>
<dbReference type="GO" id="GO:0160182">
    <property type="term" value="F:nitrate reductase (quinone) activity"/>
    <property type="evidence" value="ECO:0007669"/>
    <property type="project" value="UniProtKB-EC"/>
</dbReference>
<accession>A0A6V8LV82</accession>
<keyword evidence="12" id="KW-0560">Oxidoreductase</keyword>
<proteinExistence type="inferred from homology"/>
<dbReference type="InterPro" id="IPR006468">
    <property type="entry name" value="NarG"/>
</dbReference>
<evidence type="ECO:0000256" key="5">
    <source>
        <dbReference type="ARBA" id="ARBA00012500"/>
    </source>
</evidence>
<comment type="cofactor">
    <cofactor evidence="2">
        <name>[4Fe-4S] cluster</name>
        <dbReference type="ChEBI" id="CHEBI:49883"/>
    </cofactor>
</comment>
<evidence type="ECO:0000256" key="10">
    <source>
        <dbReference type="ARBA" id="ARBA00022723"/>
    </source>
</evidence>
<evidence type="ECO:0000256" key="12">
    <source>
        <dbReference type="ARBA" id="ARBA00023002"/>
    </source>
</evidence>
<evidence type="ECO:0000256" key="4">
    <source>
        <dbReference type="ARBA" id="ARBA00010312"/>
    </source>
</evidence>
<keyword evidence="11" id="KW-0249">Electron transport</keyword>
<dbReference type="InterPro" id="IPR050123">
    <property type="entry name" value="Prok_molybdopt-oxidoreductase"/>
</dbReference>
<evidence type="ECO:0000256" key="1">
    <source>
        <dbReference type="ARBA" id="ARBA00001942"/>
    </source>
</evidence>
<evidence type="ECO:0000256" key="2">
    <source>
        <dbReference type="ARBA" id="ARBA00001966"/>
    </source>
</evidence>
<sequence>MSESAGAAGRALLRVGGLVRRAQVSPDGRALYQIGGRQADAFYRDRWSYDKVVRSTHGVNCTGSCSWKVYVKDGIITWEQQQTDYPSVGPDRPEYEPRGCPRGAAFSWYTYSPTRVRYPYARGVLVQMYREAKARLGDPVAAWADIQADPERRRVYQKARGKGGLVRISWDEAQEIVAAAHVHAIKEYGPDRVAGFSPIPAMSMVSHAVGARFISLIGGTMLSFYDWYADLPVASPQMFGDQTDVPESGDWWDAAYLIMWGSNVPVTRTPDAHWMAEARYRGQKVVVVSPDYADNVKFADEWLPAQPGTDGALAMAMGHVILKEFFVERTTPRFADYVSRYTDLPYLITLEPVDGGGYRPGKFLTAADLGEDGKAAAFRPVMWDSGADGPAVPGGSLGHRFGATGMGRWHLDLDGIEPRLSCAGGAAVEVVLPRFDTDPPEVLRRGVPTAEVAGRLVTTVYDLMLAQYGVARPGLPGRWPSSYEDGSEPYTPAWQEPITGVPAAAVARVAREFADNAERSGGRSMILMGAGTNHWFHSDTIYRAMLALTTLTGCQGVNGGGWAHYVGQEKCRPVTGWAHLAFGLDWSRPPRQMIGTGYWYLHTDQWRYDQYSAGALASPLGEGRFAGRHTADLLAQSARLGWMPSMPTFDRNPLDVADEALAAAPDDPATHVADSVKDGRLGFACQDPDTPRNWPRVLTVWRANLLGSSAKGNEYFLRHLLGTDASLRAAEAPPDKRPRDVVWRDEAPEGKLDLLLSLDFRMTSTTLFSDVVLPAATWYEKHDLNTTDMHPFIHAFTPAISPPWQTRTDFAAFHGIARAFATLAGAHLGVRKDLVAAPLLHDTPDAMATPHGVVRDWADGGTMPKFVVVERDYGAIADKMATLGPLLDRLGTTTKGVTVDVNPEVEQLGRINGTVDGRPRLDTDIRACEAILALSGTTNGRVATEGFRFLEHRTGQRLADLAAEHEGKQIRFADTQSRPVPVITSPEWSGSEHGGRRYSPFTINVERLKPWHTLTGRQHFYLDHDWIAELGEQLPVFRPPLDMHKLFGEPRLGRNGELELTVRYLTPHSKWSIHSEYQDNLIMLTLSRGGPTIWMSEADAAKIGVRDNEWIEAVNRNGVVVCRAVVSHKMPEGTVYMYHAQERVIDVPKAETSGRRGGIHNSLTRLLIKPSHLIGGYAQLSFAFNYLGPTGNQRDEVTVIRRRSQSVSY</sequence>
<dbReference type="PANTHER" id="PTHR43105:SF2">
    <property type="entry name" value="RESPIRATORY NITRATE REDUCTASE 2 ALPHA CHAIN"/>
    <property type="match status" value="1"/>
</dbReference>
<comment type="similarity">
    <text evidence="4">Belongs to the prokaryotic molybdopterin-containing oxidoreductase family.</text>
</comment>
<evidence type="ECO:0000256" key="7">
    <source>
        <dbReference type="ARBA" id="ARBA00022475"/>
    </source>
</evidence>
<dbReference type="SMART" id="SM00926">
    <property type="entry name" value="Molybdop_Fe4S4"/>
    <property type="match status" value="1"/>
</dbReference>
<comment type="cofactor">
    <cofactor evidence="1">
        <name>Mo-bis(molybdopterin guanine dinucleotide)</name>
        <dbReference type="ChEBI" id="CHEBI:60539"/>
    </cofactor>
</comment>
<dbReference type="PROSITE" id="PS51669">
    <property type="entry name" value="4FE4S_MOW_BIS_MGD"/>
    <property type="match status" value="1"/>
</dbReference>
<keyword evidence="8" id="KW-0004">4Fe-4S</keyword>
<dbReference type="GO" id="GO:0042128">
    <property type="term" value="P:nitrate assimilation"/>
    <property type="evidence" value="ECO:0007669"/>
    <property type="project" value="UniProtKB-KW"/>
</dbReference>
<dbReference type="Proteomes" id="UP000482960">
    <property type="component" value="Unassembled WGS sequence"/>
</dbReference>
<keyword evidence="9" id="KW-0500">Molybdenum</keyword>
<keyword evidence="15" id="KW-0534">Nitrate assimilation</keyword>
<evidence type="ECO:0000256" key="17">
    <source>
        <dbReference type="ARBA" id="ARBA00048294"/>
    </source>
</evidence>
<dbReference type="EC" id="1.7.5.1" evidence="5"/>
<feature type="domain" description="4Fe-4S Mo/W bis-MGD-type" evidence="19">
    <location>
        <begin position="50"/>
        <end position="114"/>
    </location>
</feature>
<dbReference type="CDD" id="cd02776">
    <property type="entry name" value="MopB_CT_Nitrate-R-NarG-like"/>
    <property type="match status" value="1"/>
</dbReference>
<keyword evidence="16" id="KW-0472">Membrane</keyword>
<dbReference type="GO" id="GO:0043546">
    <property type="term" value="F:molybdopterin cofactor binding"/>
    <property type="evidence" value="ECO:0007669"/>
    <property type="project" value="InterPro"/>
</dbReference>
<evidence type="ECO:0000313" key="20">
    <source>
        <dbReference type="EMBL" id="GFJ96685.1"/>
    </source>
</evidence>
<dbReference type="InterPro" id="IPR037943">
    <property type="entry name" value="MopB_CT_Nitrate-R-NarG-like"/>
</dbReference>